<dbReference type="EMBL" id="JBFTWV010000003">
    <property type="protein sequence ID" value="KAL2800443.1"/>
    <property type="molecule type" value="Genomic_DNA"/>
</dbReference>
<organism evidence="3 4">
    <name type="scientific">Aspergillus keveii</name>
    <dbReference type="NCBI Taxonomy" id="714993"/>
    <lineage>
        <taxon>Eukaryota</taxon>
        <taxon>Fungi</taxon>
        <taxon>Dikarya</taxon>
        <taxon>Ascomycota</taxon>
        <taxon>Pezizomycotina</taxon>
        <taxon>Eurotiomycetes</taxon>
        <taxon>Eurotiomycetidae</taxon>
        <taxon>Eurotiales</taxon>
        <taxon>Aspergillaceae</taxon>
        <taxon>Aspergillus</taxon>
        <taxon>Aspergillus subgen. Nidulantes</taxon>
    </lineage>
</organism>
<dbReference type="Pfam" id="PF07000">
    <property type="entry name" value="DUF1308"/>
    <property type="match status" value="1"/>
</dbReference>
<sequence length="575" mass="64647">MRDSSPNNGAQSPIQTESVPTNPEPDSNPKQDFHHGSEAPSNPRKFLAESLLTRCHTLLAELDAFKALLAQTQRNPQTVEVRSLRSNILAELKTLEKISAQLDAAIAVTEEVRGRIIREQNDNEGGLDDGQVQNDLLDAEEAEIKLMHALRSSNLPFYEAVWTIAKTTCTGLVAFGKRFYWDKDDGSGNKNKDKRKSVLVDIVADDGEEWVKVSTISETRLLFEMAKKGWEADSEDEDGQQRTVLQNHSRGEEDSDYDDDDDDEIELIKLAGDMRKAVSLVRVNYRQPRLRFVIPKVEEGQTPEIDDLLKAIRGYGVTVECGEDVSASEHKASTNPEAGPASNEEEVRPLLPNRFKRFTATVNIDCTLLLAIISDLSHYQSISPSPKHHKAINRQIEIERERPLLSTELWPTMESRELVCTSEAAKRMREIVDTIGTDTERIRMAILMGDLSFKEMESASLIEELQKLSDYQVPVHLNIPIRIVDAQPVINLGKQQGKLPPVAHKVEEILSDINTSVFMYGWVSKIMTITSNRTVVKQIETMIELQRDAEDLEGPLVWVCDTARSLIGKEKGRKD</sequence>
<accession>A0ABR4GN16</accession>
<reference evidence="3 4" key="1">
    <citation type="submission" date="2024-07" db="EMBL/GenBank/DDBJ databases">
        <title>Section-level genome sequencing and comparative genomics of Aspergillus sections Usti and Cavernicolus.</title>
        <authorList>
            <consortium name="Lawrence Berkeley National Laboratory"/>
            <person name="Nybo J.L."/>
            <person name="Vesth T.C."/>
            <person name="Theobald S."/>
            <person name="Frisvad J.C."/>
            <person name="Larsen T.O."/>
            <person name="Kjaerboelling I."/>
            <person name="Rothschild-Mancinelli K."/>
            <person name="Lyhne E.K."/>
            <person name="Kogle M.E."/>
            <person name="Barry K."/>
            <person name="Clum A."/>
            <person name="Na H."/>
            <person name="Ledsgaard L."/>
            <person name="Lin J."/>
            <person name="Lipzen A."/>
            <person name="Kuo A."/>
            <person name="Riley R."/>
            <person name="Mondo S."/>
            <person name="Labutti K."/>
            <person name="Haridas S."/>
            <person name="Pangalinan J."/>
            <person name="Salamov A.A."/>
            <person name="Simmons B.A."/>
            <person name="Magnuson J.K."/>
            <person name="Chen J."/>
            <person name="Drula E."/>
            <person name="Henrissat B."/>
            <person name="Wiebenga A."/>
            <person name="Lubbers R.J."/>
            <person name="Gomes A.C."/>
            <person name="Makela M.R."/>
            <person name="Stajich J."/>
            <person name="Grigoriev I.V."/>
            <person name="Mortensen U.H."/>
            <person name="De Vries R.P."/>
            <person name="Baker S.E."/>
            <person name="Andersen M.R."/>
        </authorList>
    </citation>
    <scope>NUCLEOTIDE SEQUENCE [LARGE SCALE GENOMIC DNA]</scope>
    <source>
        <strain evidence="3 4">CBS 209.92</strain>
    </source>
</reference>
<name>A0ABR4GN16_9EURO</name>
<evidence type="ECO:0000256" key="1">
    <source>
        <dbReference type="SAM" id="MobiDB-lite"/>
    </source>
</evidence>
<comment type="caution">
    <text evidence="3">The sequence shown here is derived from an EMBL/GenBank/DDBJ whole genome shotgun (WGS) entry which is preliminary data.</text>
</comment>
<dbReference type="Proteomes" id="UP001610563">
    <property type="component" value="Unassembled WGS sequence"/>
</dbReference>
<evidence type="ECO:0000313" key="3">
    <source>
        <dbReference type="EMBL" id="KAL2800443.1"/>
    </source>
</evidence>
<gene>
    <name evidence="3" type="ORF">BJX66DRAFT_332020</name>
</gene>
<protein>
    <recommendedName>
        <fullName evidence="2">DUF1308 domain-containing protein</fullName>
    </recommendedName>
</protein>
<evidence type="ECO:0000313" key="4">
    <source>
        <dbReference type="Proteomes" id="UP001610563"/>
    </source>
</evidence>
<feature type="compositionally biased region" description="Polar residues" evidence="1">
    <location>
        <begin position="1"/>
        <end position="26"/>
    </location>
</feature>
<dbReference type="PANTHER" id="PTHR13379">
    <property type="entry name" value="UNCHARACTERIZED DUF1308"/>
    <property type="match status" value="1"/>
</dbReference>
<keyword evidence="4" id="KW-1185">Reference proteome</keyword>
<feature type="domain" description="DUF1308" evidence="2">
    <location>
        <begin position="362"/>
        <end position="452"/>
    </location>
</feature>
<feature type="compositionally biased region" description="Basic and acidic residues" evidence="1">
    <location>
        <begin position="27"/>
        <end position="37"/>
    </location>
</feature>
<feature type="region of interest" description="Disordered" evidence="1">
    <location>
        <begin position="232"/>
        <end position="261"/>
    </location>
</feature>
<proteinExistence type="predicted"/>
<dbReference type="InterPro" id="IPR010733">
    <property type="entry name" value="DUF1308"/>
</dbReference>
<feature type="region of interest" description="Disordered" evidence="1">
    <location>
        <begin position="326"/>
        <end position="346"/>
    </location>
</feature>
<evidence type="ECO:0000259" key="2">
    <source>
        <dbReference type="Pfam" id="PF07000"/>
    </source>
</evidence>
<feature type="region of interest" description="Disordered" evidence="1">
    <location>
        <begin position="1"/>
        <end position="42"/>
    </location>
</feature>
<dbReference type="PANTHER" id="PTHR13379:SF0">
    <property type="entry name" value="UPF0415 PROTEIN C7ORF25"/>
    <property type="match status" value="1"/>
</dbReference>